<dbReference type="GO" id="GO:0008233">
    <property type="term" value="F:peptidase activity"/>
    <property type="evidence" value="ECO:0007669"/>
    <property type="project" value="UniProtKB-KW"/>
</dbReference>
<keyword evidence="7 8" id="KW-0472">Membrane</keyword>
<evidence type="ECO:0000256" key="8">
    <source>
        <dbReference type="SAM" id="Phobius"/>
    </source>
</evidence>
<sequence length="189" mass="21272">MEKIANQIIKYLDDDRTSWDDLDRMRMNLGIQVLMHNIIMIGTILLIAHISGILWEAMFLLFLYGTLKMCAGGIHFKRSSFCLIGTGIFVEGGVFISKQLNTPLSCIIIIYLICLGVLAIIGPQGTENNPISPLLYEKLKKRTIFLVLIYMLGTIIIAVSMDIILYIPFIAVVFETLSLLPLHIKSRIV</sequence>
<accession>A0A6L8T7G1</accession>
<reference evidence="9 10" key="1">
    <citation type="journal article" date="2019" name="Nat. Med.">
        <title>A library of human gut bacterial isolates paired with longitudinal multiomics data enables mechanistic microbiome research.</title>
        <authorList>
            <person name="Poyet M."/>
            <person name="Groussin M."/>
            <person name="Gibbons S.M."/>
            <person name="Avila-Pacheco J."/>
            <person name="Jiang X."/>
            <person name="Kearney S.M."/>
            <person name="Perrotta A.R."/>
            <person name="Berdy B."/>
            <person name="Zhao S."/>
            <person name="Lieberman T.D."/>
            <person name="Swanson P.K."/>
            <person name="Smith M."/>
            <person name="Roesemann S."/>
            <person name="Alexander J.E."/>
            <person name="Rich S.A."/>
            <person name="Livny J."/>
            <person name="Vlamakis H."/>
            <person name="Clish C."/>
            <person name="Bullock K."/>
            <person name="Deik A."/>
            <person name="Scott J."/>
            <person name="Pierce K.A."/>
            <person name="Xavier R.J."/>
            <person name="Alm E.J."/>
        </authorList>
    </citation>
    <scope>NUCLEOTIDE SEQUENCE [LARGE SCALE GENOMIC DNA]</scope>
    <source>
        <strain evidence="9 10">BIOML-A1</strain>
    </source>
</reference>
<keyword evidence="5" id="KW-0378">Hydrolase</keyword>
<evidence type="ECO:0000313" key="9">
    <source>
        <dbReference type="EMBL" id="MZL34738.1"/>
    </source>
</evidence>
<keyword evidence="6 8" id="KW-1133">Transmembrane helix</keyword>
<dbReference type="GO" id="GO:0009372">
    <property type="term" value="P:quorum sensing"/>
    <property type="evidence" value="ECO:0007669"/>
    <property type="project" value="UniProtKB-KW"/>
</dbReference>
<keyword evidence="4 8" id="KW-0812">Transmembrane</keyword>
<evidence type="ECO:0000256" key="5">
    <source>
        <dbReference type="ARBA" id="ARBA00022801"/>
    </source>
</evidence>
<dbReference type="EMBL" id="WWVQ01000050">
    <property type="protein sequence ID" value="MZL34738.1"/>
    <property type="molecule type" value="Genomic_DNA"/>
</dbReference>
<evidence type="ECO:0000256" key="7">
    <source>
        <dbReference type="ARBA" id="ARBA00023136"/>
    </source>
</evidence>
<evidence type="ECO:0008006" key="11">
    <source>
        <dbReference type="Google" id="ProtNLM"/>
    </source>
</evidence>
<dbReference type="GO" id="GO:0016020">
    <property type="term" value="C:membrane"/>
    <property type="evidence" value="ECO:0007669"/>
    <property type="project" value="InterPro"/>
</dbReference>
<evidence type="ECO:0000256" key="6">
    <source>
        <dbReference type="ARBA" id="ARBA00022989"/>
    </source>
</evidence>
<evidence type="ECO:0000256" key="3">
    <source>
        <dbReference type="ARBA" id="ARBA00022670"/>
    </source>
</evidence>
<keyword evidence="2" id="KW-0673">Quorum sensing</keyword>
<dbReference type="RefSeq" id="WP_025577500.1">
    <property type="nucleotide sequence ID" value="NZ_WWVI01000048.1"/>
</dbReference>
<evidence type="ECO:0000256" key="1">
    <source>
        <dbReference type="ARBA" id="ARBA00022475"/>
    </source>
</evidence>
<evidence type="ECO:0000256" key="2">
    <source>
        <dbReference type="ARBA" id="ARBA00022654"/>
    </source>
</evidence>
<feature type="transmembrane region" description="Helical" evidence="8">
    <location>
        <begin position="102"/>
        <end position="122"/>
    </location>
</feature>
<comment type="caution">
    <text evidence="9">The sequence shown here is derived from an EMBL/GenBank/DDBJ whole genome shotgun (WGS) entry which is preliminary data.</text>
</comment>
<keyword evidence="1" id="KW-1003">Cell membrane</keyword>
<name>A0A6L8T7G1_9FIRM</name>
<gene>
    <name evidence="9" type="ORF">GT728_16440</name>
</gene>
<dbReference type="GO" id="GO:0006508">
    <property type="term" value="P:proteolysis"/>
    <property type="evidence" value="ECO:0007669"/>
    <property type="project" value="UniProtKB-KW"/>
</dbReference>
<dbReference type="Proteomes" id="UP000477285">
    <property type="component" value="Unassembled WGS sequence"/>
</dbReference>
<dbReference type="GeneID" id="75078914"/>
<proteinExistence type="predicted"/>
<evidence type="ECO:0000256" key="4">
    <source>
        <dbReference type="ARBA" id="ARBA00022692"/>
    </source>
</evidence>
<dbReference type="AlphaFoldDB" id="A0A6L8T7G1"/>
<protein>
    <recommendedName>
        <fullName evidence="11">Accessory gene regulator protein</fullName>
    </recommendedName>
</protein>
<organism evidence="9 10">
    <name type="scientific">Blautia wexlerae</name>
    <dbReference type="NCBI Taxonomy" id="418240"/>
    <lineage>
        <taxon>Bacteria</taxon>
        <taxon>Bacillati</taxon>
        <taxon>Bacillota</taxon>
        <taxon>Clostridia</taxon>
        <taxon>Lachnospirales</taxon>
        <taxon>Lachnospiraceae</taxon>
        <taxon>Blautia</taxon>
    </lineage>
</organism>
<feature type="transmembrane region" description="Helical" evidence="8">
    <location>
        <begin position="143"/>
        <end position="159"/>
    </location>
</feature>
<feature type="transmembrane region" description="Helical" evidence="8">
    <location>
        <begin position="34"/>
        <end position="67"/>
    </location>
</feature>
<dbReference type="InterPro" id="IPR006741">
    <property type="entry name" value="AgrB"/>
</dbReference>
<evidence type="ECO:0000313" key="10">
    <source>
        <dbReference type="Proteomes" id="UP000477285"/>
    </source>
</evidence>
<dbReference type="Pfam" id="PF04647">
    <property type="entry name" value="AgrB"/>
    <property type="match status" value="1"/>
</dbReference>
<dbReference type="SMART" id="SM00793">
    <property type="entry name" value="AgrB"/>
    <property type="match status" value="1"/>
</dbReference>
<keyword evidence="3" id="KW-0645">Protease</keyword>